<evidence type="ECO:0000256" key="6">
    <source>
        <dbReference type="ARBA" id="ARBA00022822"/>
    </source>
</evidence>
<comment type="catalytic activity">
    <reaction evidence="10 11">
        <text>(1S,2R)-1-C-(indol-3-yl)glycerol 3-phosphate + L-serine = D-glyceraldehyde 3-phosphate + L-tryptophan + H2O</text>
        <dbReference type="Rhea" id="RHEA:10532"/>
        <dbReference type="ChEBI" id="CHEBI:15377"/>
        <dbReference type="ChEBI" id="CHEBI:33384"/>
        <dbReference type="ChEBI" id="CHEBI:57912"/>
        <dbReference type="ChEBI" id="CHEBI:58866"/>
        <dbReference type="ChEBI" id="CHEBI:59776"/>
        <dbReference type="EC" id="4.2.1.20"/>
    </reaction>
</comment>
<dbReference type="PANTHER" id="PTHR48077:SF3">
    <property type="entry name" value="TRYPTOPHAN SYNTHASE"/>
    <property type="match status" value="1"/>
</dbReference>
<evidence type="ECO:0000256" key="11">
    <source>
        <dbReference type="HAMAP-Rule" id="MF_00133"/>
    </source>
</evidence>
<proteinExistence type="inferred from homology"/>
<comment type="similarity">
    <text evidence="3 11">Belongs to the TrpB family.</text>
</comment>
<evidence type="ECO:0000256" key="7">
    <source>
        <dbReference type="ARBA" id="ARBA00022898"/>
    </source>
</evidence>
<comment type="cofactor">
    <cofactor evidence="1 11">
        <name>pyridoxal 5'-phosphate</name>
        <dbReference type="ChEBI" id="CHEBI:597326"/>
    </cofactor>
</comment>
<dbReference type="KEGG" id="csm:CSUB8521_1527"/>
<dbReference type="PROSITE" id="PS00168">
    <property type="entry name" value="TRP_SYNTHASE_BETA"/>
    <property type="match status" value="1"/>
</dbReference>
<protein>
    <recommendedName>
        <fullName evidence="11">Tryptophan synthase beta chain</fullName>
        <ecNumber evidence="11">4.2.1.20</ecNumber>
    </recommendedName>
</protein>
<dbReference type="InterPro" id="IPR006653">
    <property type="entry name" value="Trp_synth_b_CS"/>
</dbReference>
<sequence length="391" mass="42892">MKKYYGKFGGQFVSNETKIALDEVEKAFINFKKDKSFNAELKELLANYVGRPTPLYHAKNLSKLYNHEIYLKREDLTHTGAHKINNAIAQTLMAKKMNKKKIIAETGAGQHGLATATAAALLGLECEIFMGAIDVKRQALNVYKMELLGTKVHPVESGSKTLSDAVNEALNFWVKNTKEVFYVVGSAVGPYPYPQIVTYFQSIIGKECKIQLKKLNKKVDYIIAAAGGGSNAAGIFHAFLKDEKVKLIGAEAAGLGKDTPYHAATLTKGKEGIIHGMKTKVLQDDTGNIAHTFSISAGLDYPGIGPLHAYLQENKRASYHAISDDECINALKLLCKEEGIIPAIESSHALAYLEKLCPTLKKKSVIVVNLSGRGDKDMQSIYEYKKGEIYG</sequence>
<evidence type="ECO:0000313" key="14">
    <source>
        <dbReference type="Proteomes" id="UP000031135"/>
    </source>
</evidence>
<keyword evidence="8 11" id="KW-0057">Aromatic amino acid biosynthesis</keyword>
<dbReference type="GO" id="GO:0004834">
    <property type="term" value="F:tryptophan synthase activity"/>
    <property type="evidence" value="ECO:0007669"/>
    <property type="project" value="UniProtKB-UniRule"/>
</dbReference>
<dbReference type="OrthoDB" id="9766131at2"/>
<accession>A0A0A8HB93</accession>
<dbReference type="UniPathway" id="UPA00035">
    <property type="reaction ID" value="UER00044"/>
</dbReference>
<dbReference type="RefSeq" id="WP_039664514.1">
    <property type="nucleotide sequence ID" value="NZ_CP007772.1"/>
</dbReference>
<dbReference type="AlphaFoldDB" id="A0A0A8HB93"/>
<evidence type="ECO:0000256" key="2">
    <source>
        <dbReference type="ARBA" id="ARBA00004733"/>
    </source>
</evidence>
<reference evidence="13 14" key="1">
    <citation type="journal article" date="2014" name="Genome Biol. Evol.">
        <title>Comparative Genomics of the Campylobacter lari Group.</title>
        <authorList>
            <person name="Miller W.G."/>
            <person name="Yee E."/>
            <person name="Chapman M.H."/>
            <person name="Smith T.P."/>
            <person name="Bono J.L."/>
            <person name="Huynh S."/>
            <person name="Parker C.T."/>
            <person name="Vandamme P."/>
            <person name="Luong K."/>
            <person name="Korlach J."/>
        </authorList>
    </citation>
    <scope>NUCLEOTIDE SEQUENCE [LARGE SCALE GENOMIC DNA]</scope>
    <source>
        <strain evidence="13 14">LMG 24374</strain>
    </source>
</reference>
<keyword evidence="7 11" id="KW-0663">Pyridoxal phosphate</keyword>
<feature type="domain" description="Tryptophan synthase beta chain-like PALP" evidence="12">
    <location>
        <begin position="50"/>
        <end position="372"/>
    </location>
</feature>
<keyword evidence="9 11" id="KW-0456">Lyase</keyword>
<evidence type="ECO:0000256" key="9">
    <source>
        <dbReference type="ARBA" id="ARBA00023239"/>
    </source>
</evidence>
<keyword evidence="6 11" id="KW-0822">Tryptophan biosynthesis</keyword>
<evidence type="ECO:0000256" key="8">
    <source>
        <dbReference type="ARBA" id="ARBA00023141"/>
    </source>
</evidence>
<evidence type="ECO:0000313" key="13">
    <source>
        <dbReference type="EMBL" id="AJC91346.1"/>
    </source>
</evidence>
<evidence type="ECO:0000256" key="1">
    <source>
        <dbReference type="ARBA" id="ARBA00001933"/>
    </source>
</evidence>
<dbReference type="NCBIfam" id="TIGR00263">
    <property type="entry name" value="trpB"/>
    <property type="match status" value="1"/>
</dbReference>
<dbReference type="InterPro" id="IPR001926">
    <property type="entry name" value="TrpB-like_PALP"/>
</dbReference>
<evidence type="ECO:0000256" key="4">
    <source>
        <dbReference type="ARBA" id="ARBA00011270"/>
    </source>
</evidence>
<dbReference type="CDD" id="cd06446">
    <property type="entry name" value="Trp-synth_B"/>
    <property type="match status" value="1"/>
</dbReference>
<evidence type="ECO:0000256" key="5">
    <source>
        <dbReference type="ARBA" id="ARBA00022605"/>
    </source>
</evidence>
<dbReference type="Proteomes" id="UP000031135">
    <property type="component" value="Chromosome"/>
</dbReference>
<dbReference type="HAMAP" id="MF_00133">
    <property type="entry name" value="Trp_synth_beta"/>
    <property type="match status" value="1"/>
</dbReference>
<dbReference type="HOGENOM" id="CLU_016734_3_1_7"/>
<feature type="modified residue" description="N6-(pyridoxal phosphate)lysine" evidence="11">
    <location>
        <position position="83"/>
    </location>
</feature>
<keyword evidence="5 11" id="KW-0028">Amino-acid biosynthesis</keyword>
<dbReference type="FunFam" id="3.40.50.1100:FF:000004">
    <property type="entry name" value="Tryptophan synthase beta chain"/>
    <property type="match status" value="1"/>
</dbReference>
<dbReference type="SUPFAM" id="SSF53686">
    <property type="entry name" value="Tryptophan synthase beta subunit-like PLP-dependent enzymes"/>
    <property type="match status" value="1"/>
</dbReference>
<evidence type="ECO:0000259" key="12">
    <source>
        <dbReference type="Pfam" id="PF00291"/>
    </source>
</evidence>
<dbReference type="Gene3D" id="3.40.50.1100">
    <property type="match status" value="2"/>
</dbReference>
<dbReference type="GO" id="GO:0005737">
    <property type="term" value="C:cytoplasm"/>
    <property type="evidence" value="ECO:0007669"/>
    <property type="project" value="TreeGrafter"/>
</dbReference>
<evidence type="ECO:0000256" key="10">
    <source>
        <dbReference type="ARBA" id="ARBA00049047"/>
    </source>
</evidence>
<name>A0A0A8HB93_9BACT</name>
<comment type="pathway">
    <text evidence="2 11">Amino-acid biosynthesis; L-tryptophan biosynthesis; L-tryptophan from chorismate: step 5/5.</text>
</comment>
<gene>
    <name evidence="11 13" type="primary">trpB</name>
    <name evidence="13" type="ORF">CSUB8521_1527</name>
</gene>
<dbReference type="Pfam" id="PF00291">
    <property type="entry name" value="PALP"/>
    <property type="match status" value="1"/>
</dbReference>
<dbReference type="InterPro" id="IPR006654">
    <property type="entry name" value="Trp_synth_beta"/>
</dbReference>
<comment type="subunit">
    <text evidence="4 11">Tetramer of two alpha and two beta chains.</text>
</comment>
<evidence type="ECO:0000256" key="3">
    <source>
        <dbReference type="ARBA" id="ARBA00009982"/>
    </source>
</evidence>
<dbReference type="InterPro" id="IPR023026">
    <property type="entry name" value="Trp_synth_beta/beta-like"/>
</dbReference>
<dbReference type="InterPro" id="IPR036052">
    <property type="entry name" value="TrpB-like_PALP_sf"/>
</dbReference>
<dbReference type="EC" id="4.2.1.20" evidence="11"/>
<comment type="function">
    <text evidence="11">The beta subunit is responsible for the synthesis of L-tryptophan from indole and L-serine.</text>
</comment>
<dbReference type="PANTHER" id="PTHR48077">
    <property type="entry name" value="TRYPTOPHAN SYNTHASE-RELATED"/>
    <property type="match status" value="1"/>
</dbReference>
<dbReference type="EMBL" id="CP007772">
    <property type="protein sequence ID" value="AJC91346.1"/>
    <property type="molecule type" value="Genomic_DNA"/>
</dbReference>
<dbReference type="PIRSF" id="PIRSF001413">
    <property type="entry name" value="Trp_syn_beta"/>
    <property type="match status" value="1"/>
</dbReference>
<organism evidence="13 14">
    <name type="scientific">Campylobacter subantarcticus LMG 24374</name>
    <dbReference type="NCBI Taxonomy" id="1388751"/>
    <lineage>
        <taxon>Bacteria</taxon>
        <taxon>Pseudomonadati</taxon>
        <taxon>Campylobacterota</taxon>
        <taxon>Epsilonproteobacteria</taxon>
        <taxon>Campylobacterales</taxon>
        <taxon>Campylobacteraceae</taxon>
        <taxon>Campylobacter</taxon>
    </lineage>
</organism>